<evidence type="ECO:0000313" key="2">
    <source>
        <dbReference type="EMBL" id="WMD17873.1"/>
    </source>
</evidence>
<accession>A0AAQ3JLV2</accession>
<evidence type="ECO:0000313" key="1">
    <source>
        <dbReference type="EMBL" id="NSJ80667.1"/>
    </source>
</evidence>
<dbReference type="EMBL" id="CP132968">
    <property type="protein sequence ID" value="WMD17873.1"/>
    <property type="molecule type" value="Genomic_DNA"/>
</dbReference>
<evidence type="ECO:0000313" key="4">
    <source>
        <dbReference type="Proteomes" id="UP001644750"/>
    </source>
</evidence>
<organism evidence="2 3">
    <name type="scientific">Anaerostipes hadrus</name>
    <dbReference type="NCBI Taxonomy" id="649756"/>
    <lineage>
        <taxon>Bacteria</taxon>
        <taxon>Bacillati</taxon>
        <taxon>Bacillota</taxon>
        <taxon>Clostridia</taxon>
        <taxon>Lachnospirales</taxon>
        <taxon>Lachnospiraceae</taxon>
        <taxon>Anaerostipes</taxon>
    </lineage>
</organism>
<name>A0AAQ3JLV2_ANAHA</name>
<dbReference type="RefSeq" id="WP_118744389.1">
    <property type="nucleotide sequence ID" value="NZ_CP132968.1"/>
</dbReference>
<dbReference type="Proteomes" id="UP001243496">
    <property type="component" value="Chromosome"/>
</dbReference>
<dbReference type="Proteomes" id="UP001644750">
    <property type="component" value="Unassembled WGS sequence"/>
</dbReference>
<evidence type="ECO:0000313" key="3">
    <source>
        <dbReference type="Proteomes" id="UP001243496"/>
    </source>
</evidence>
<reference evidence="1" key="2">
    <citation type="submission" date="2020-02" db="EMBL/GenBank/DDBJ databases">
        <authorList>
            <person name="Littmann E."/>
            <person name="Sorbara M."/>
        </authorList>
    </citation>
    <scope>NUCLEOTIDE SEQUENCE</scope>
    <source>
        <strain evidence="1">MSK.14.57</strain>
    </source>
</reference>
<reference evidence="2" key="3">
    <citation type="submission" date="2023-08" db="EMBL/GenBank/DDBJ databases">
        <title>Complete Genome Sequences of butyrate producing Anaerostipes hadrus strains BA1 and GIF7 isolated from the terminal ileum of a healthy lean male.</title>
        <authorList>
            <person name="Low A."/>
            <person name="Sheludchenko M."/>
            <person name="Cheng H.E."/>
            <person name="Koh X.Q."/>
            <person name="Lee J."/>
        </authorList>
    </citation>
    <scope>NUCLEOTIDE SEQUENCE</scope>
    <source>
        <strain evidence="2">BA1</strain>
    </source>
</reference>
<dbReference type="GeneID" id="92741186"/>
<dbReference type="AlphaFoldDB" id="A0AAQ3JLV2"/>
<sequence>MLTLELLEITETMVKYKYYPEALKEYGIIMIDRMSEERKVEKEVTGYGSNYLAHAFRRIKEYIKNGNFQEKDIVAWY</sequence>
<gene>
    <name evidence="1" type="ORF">G5A72_13985</name>
    <name evidence="2" type="ORF">RBI15_07265</name>
</gene>
<dbReference type="EMBL" id="JAAITB010000037">
    <property type="protein sequence ID" value="NSJ80667.1"/>
    <property type="molecule type" value="Genomic_DNA"/>
</dbReference>
<keyword evidence="4" id="KW-1185">Reference proteome</keyword>
<proteinExistence type="predicted"/>
<protein>
    <submittedName>
        <fullName evidence="2">Uncharacterized protein</fullName>
    </submittedName>
</protein>
<reference evidence="1 4" key="1">
    <citation type="journal article" date="2020" name="Cell Host Microbe">
        <title>Functional and Genomic Variation between Human-Derived Isolates of Lachnospiraceae Reveals Inter- and Intra-Species Diversity.</title>
        <authorList>
            <person name="Sorbara M.T."/>
            <person name="Littmann E.R."/>
            <person name="Fontana E."/>
            <person name="Moody T.U."/>
            <person name="Kohout C.E."/>
            <person name="Gjonbalaj M."/>
            <person name="Eaton V."/>
            <person name="Seok R."/>
            <person name="Leiner I.M."/>
            <person name="Pamer E.G."/>
        </authorList>
    </citation>
    <scope>NUCLEOTIDE SEQUENCE [LARGE SCALE GENOMIC DNA]</scope>
    <source>
        <strain evidence="1 4">MSK.14.57</strain>
    </source>
</reference>